<dbReference type="Gene3D" id="1.10.1200.10">
    <property type="entry name" value="ACP-like"/>
    <property type="match status" value="1"/>
</dbReference>
<dbReference type="InterPro" id="IPR006162">
    <property type="entry name" value="Ppantetheine_attach_site"/>
</dbReference>
<feature type="region of interest" description="Disordered" evidence="6">
    <location>
        <begin position="1789"/>
        <end position="1808"/>
    </location>
</feature>
<keyword evidence="7" id="KW-0812">Transmembrane</keyword>
<evidence type="ECO:0000256" key="7">
    <source>
        <dbReference type="SAM" id="Phobius"/>
    </source>
</evidence>
<feature type="domain" description="Ubiquitin-like protease family profile" evidence="9">
    <location>
        <begin position="694"/>
        <end position="884"/>
    </location>
</feature>
<evidence type="ECO:0000313" key="10">
    <source>
        <dbReference type="EMBL" id="CAE8639819.1"/>
    </source>
</evidence>
<reference evidence="10" key="1">
    <citation type="submission" date="2021-02" db="EMBL/GenBank/DDBJ databases">
        <authorList>
            <person name="Dougan E. K."/>
            <person name="Rhodes N."/>
            <person name="Thang M."/>
            <person name="Chan C."/>
        </authorList>
    </citation>
    <scope>NUCLEOTIDE SEQUENCE</scope>
</reference>
<evidence type="ECO:0000259" key="9">
    <source>
        <dbReference type="PROSITE" id="PS50600"/>
    </source>
</evidence>
<dbReference type="GO" id="GO:0006508">
    <property type="term" value="P:proteolysis"/>
    <property type="evidence" value="ECO:0007669"/>
    <property type="project" value="UniProtKB-KW"/>
</dbReference>
<dbReference type="Pfam" id="PF02902">
    <property type="entry name" value="Peptidase_C48"/>
    <property type="match status" value="1"/>
</dbReference>
<keyword evidence="11" id="KW-1185">Reference proteome</keyword>
<keyword evidence="7" id="KW-0472">Membrane</keyword>
<name>A0A813HQW6_POLGL</name>
<dbReference type="InterPro" id="IPR009081">
    <property type="entry name" value="PP-bd_ACP"/>
</dbReference>
<evidence type="ECO:0000256" key="1">
    <source>
        <dbReference type="ARBA" id="ARBA00005234"/>
    </source>
</evidence>
<dbReference type="EMBL" id="CAJNNV010032381">
    <property type="protein sequence ID" value="CAE8639819.1"/>
    <property type="molecule type" value="Genomic_DNA"/>
</dbReference>
<dbReference type="SUPFAM" id="SSF47336">
    <property type="entry name" value="ACP-like"/>
    <property type="match status" value="1"/>
</dbReference>
<evidence type="ECO:0008006" key="12">
    <source>
        <dbReference type="Google" id="ProtNLM"/>
    </source>
</evidence>
<keyword evidence="7" id="KW-1133">Transmembrane helix</keyword>
<feature type="region of interest" description="Disordered" evidence="6">
    <location>
        <begin position="614"/>
        <end position="639"/>
    </location>
</feature>
<comment type="similarity">
    <text evidence="1">Belongs to the peptidase C48 family.</text>
</comment>
<evidence type="ECO:0000256" key="4">
    <source>
        <dbReference type="ARBA" id="ARBA00022670"/>
    </source>
</evidence>
<dbReference type="InterPro" id="IPR023213">
    <property type="entry name" value="CAT-like_dom_sf"/>
</dbReference>
<dbReference type="PROSITE" id="PS50600">
    <property type="entry name" value="ULP_PROTEASE"/>
    <property type="match status" value="1"/>
</dbReference>
<dbReference type="PROSITE" id="PS50075">
    <property type="entry name" value="CARRIER"/>
    <property type="match status" value="1"/>
</dbReference>
<dbReference type="InterPro" id="IPR038765">
    <property type="entry name" value="Papain-like_cys_pep_sf"/>
</dbReference>
<dbReference type="InterPro" id="IPR036736">
    <property type="entry name" value="ACP-like_sf"/>
</dbReference>
<feature type="transmembrane region" description="Helical" evidence="7">
    <location>
        <begin position="66"/>
        <end position="83"/>
    </location>
</feature>
<feature type="compositionally biased region" description="Basic and acidic residues" evidence="6">
    <location>
        <begin position="621"/>
        <end position="638"/>
    </location>
</feature>
<feature type="domain" description="Carrier" evidence="8">
    <location>
        <begin position="1838"/>
        <end position="1913"/>
    </location>
</feature>
<evidence type="ECO:0000256" key="3">
    <source>
        <dbReference type="ARBA" id="ARBA00022553"/>
    </source>
</evidence>
<dbReference type="Gene3D" id="3.40.395.10">
    <property type="entry name" value="Adenoviral Proteinase, Chain A"/>
    <property type="match status" value="1"/>
</dbReference>
<dbReference type="InterPro" id="IPR003653">
    <property type="entry name" value="Peptidase_C48_C"/>
</dbReference>
<evidence type="ECO:0000256" key="6">
    <source>
        <dbReference type="SAM" id="MobiDB-lite"/>
    </source>
</evidence>
<feature type="region of interest" description="Disordered" evidence="6">
    <location>
        <begin position="1753"/>
        <end position="1778"/>
    </location>
</feature>
<dbReference type="PROSITE" id="PS00159">
    <property type="entry name" value="ALDOLASE_KDPG_KHG_1"/>
    <property type="match status" value="1"/>
</dbReference>
<feature type="region of interest" description="Disordered" evidence="6">
    <location>
        <begin position="2310"/>
        <end position="2336"/>
    </location>
</feature>
<feature type="region of interest" description="Disordered" evidence="6">
    <location>
        <begin position="543"/>
        <end position="572"/>
    </location>
</feature>
<dbReference type="PANTHER" id="PTHR24330">
    <property type="entry name" value="HOMEOBOX PROTEIN BARH-LIKE"/>
    <property type="match status" value="1"/>
</dbReference>
<sequence length="2480" mass="272409">MQKCASEMGRLRRAESVLGGFKKPAHWVLVFGNFLAMSAGIVNAISIRMLGVMVTNMTGNWSNTAYSFEGVVAFLTIPIMAAGPDPVLHIRKLLEPEHGTAGVCYRVQCLQNVGHLLLKLLPSQSQVTLQVEGLVPMPAGQALNALHLGTEIGSFAVATKHAFVHKSTTDVAQITTDRHQHNHADMTAAEYVREVVMSMPSLLTAASPDQPRQICQNNSDRRALLLAALKLMWLSNADVLLFESSSATQQDKQFHEIIQAYRLVTGANLGDMVNDLQNLVPLRRQRWFTAITRCDISSPDFSGWPATSGPKLNPAHFIFSPCFPADLQQLALNYDEIAIYTDPQYAPTGEPRDLASHTVVPIVSHEYAALTTPCPCGCRDKPFSVRRLKTIGADGCYICQRHEDKIVKRWALFACAACHAAIMNINPAPAKARALLMARAFADGATQDQARRAFDSSQQLTLGRNLRQTLAALDECLASPATEEDWCTQTDRQAVFTPPVQQALECVVVNTGCLLVCASTCEDQHSDNSACAQTGAQPRVCRNNPSMNQKNDKQPAVRTPKPLRQGRKTREEAMEPTMEIDCSGTVQQVLECVVIDTGCPLVCAGTCEDQHSDTTALQSQKTREEAIVPTKEGSRCEESTPGVEQCHTCEFQRSDTDATGSLPAPAASGTNTPEITDVDTEQGRPLTSLSASALTAAASHDDTLSPPLPASHATLTTTLFFLPVAVGIADALRSAFQPAVRRTLVDLAPEAQLTDDTIARWSLFLSDTATLLCPQARWIILDPIQAFHWMQSPDEFRLRACSNYLLPICAHNHWSLIHLQTTRNTLQAHVYDSAGQAVGVLPLLRCFAEHFAQAFVPEIECPDVPSQTNGHDCGLFVMLYMQSLLLGGDPCGITQNLAAEARAALATILAIYMPPVLQVEDRRTAVPQFRAAPDNTSRRLGLVDLTTEDADLPAKRPRLSDETVCRQSQTIVTIAVQLKCGGQTSETPAVIFAQSFKTGTRLVDVMQSFASAFTSYTAAAATNTHGDFEYTLFERSQHLRLSPFDMLPEVQQFDCAAYPVLRGGAPRKVVLSAQDIARLESMLVQRGVPATEVTLRIEAALVKLSVPAILKALQQTDEKEIWRDFLEIAKRKNFRLIYEKEMKLLHEKDATLNQEPDMPVDPLQINDPWKTGEAVPSNNNKAVMPNIAESVQLHVDEFQADQGMTFPIVDLPAIRVKATGLAACSPAKAVSLYEGGKHLSADPLAIIVVGALALPVPASLHSITIEFSATIAGTNSKVLLRGTLINLGDVPIKMKSTAVTNGLQPPDHLVIKITVLRSELEEDWNLLIAKPAQRALALFPPLTERGVVLAVWNRRWSNGPQKAAPQKANTFSVWIRAKETQARKVIGHSGIDGAYVQLFTPEMLPLPDYKPLWLPNKSRDDLLPQLQTREELLGLARSANRLGYYVAEEKYEQLWKHFRPEDEIPKDLSATRDYKLEPVPAGCDNPTIAAYLQDVNWQAVPRHSLGKNGYIVASRDTPPNQGVLELPAGAKMLATLMPDRKPARPQQEQSVIAGASGLRTRPAVFLNAAPPHEQAMPQPKQSTTSPGPITSKIEATATEIEKRISGQAEARFSGIAGEIQAQRDDIGELRKEMQKRTQAQDVSIASLRRDVHTEVGKIHTQLTGMETTWEQRMQTMMREQTRDIAAMFSGTASVASGSAAPASKESGHALASDDCDWSSLPQERFCKNCWDKFFRWWWKDNTMDDLVASSPDAIQNVPRQNGSDAARQDQNGTAGGESDNRALELQAAAQPLQQQRQQQPQQQQQQQQQQQRQRQQQQQQPQQQQQQQRQQQQRQPQQQAQPLLPGLAAAIQRITGEGLVTAGTSMAELGIDSLRGLQLAQAIRAETGKEVLHQDILGCETAGALASLVDEAELAAGQKQPTSSEGGARRTAADQDEIGKEFVPFFGPGQWWFVCGWLFEYRDPSGSGAPLEDEAAFLRAAARLAQRHVALRAHLADPRELLSFLYDSAQLLVMSQRALAGQPASLGHRLLLALLRGVSWVMKRCWPRVRVGAPPLVSQSLPTAPLLCRTRGFVFADVVKCPMEDMQSLAKSTTRQDVFQAPSSITLFQAQQQTTSSEAGVSSTNNNSTRSFVQINISHALSDGFSIYPLLADLGAFYAEERERGSAVENSAGVSGGPPQEQDSHALQLLEKRLFDSFDGRMQQPERQSLRGQLFSHRGYGYIHDVRLGPSVAAVCSRLCEQFNLSMDALLIGLTACALARADQTTQVAMTLYTVSRDGPGESALIGLFADWRDVVFDFGLGGSCHDNNNHSNSNSNNNNNNSNNNHSHSNSNSNSSWGGLSVCGALLEVGEKIRRRDWQCFDGLKNPSATLVNLVTFDERPVQGFNRCQRAAGDFFPRVHKGSDRGDRKMMRPRRLVWERNKLEEWFLGMDMDERLYDGWWARRFVSALQQSLWDLQLQPSKPLLLSKEACGSSSSGGS</sequence>
<protein>
    <recommendedName>
        <fullName evidence="12">Calmodulin</fullName>
    </recommendedName>
</protein>
<dbReference type="OrthoDB" id="440862at2759"/>
<gene>
    <name evidence="10" type="ORF">PGLA1383_LOCUS54806</name>
</gene>
<dbReference type="PROSITE" id="PS00012">
    <property type="entry name" value="PHOSPHOPANTETHEINE"/>
    <property type="match status" value="1"/>
</dbReference>
<feature type="compositionally biased region" description="Polar residues" evidence="6">
    <location>
        <begin position="1757"/>
        <end position="1772"/>
    </location>
</feature>
<feature type="region of interest" description="Disordered" evidence="6">
    <location>
        <begin position="656"/>
        <end position="682"/>
    </location>
</feature>
<comment type="caution">
    <text evidence="10">The sequence shown here is derived from an EMBL/GenBank/DDBJ whole genome shotgun (WGS) entry which is preliminary data.</text>
</comment>
<keyword evidence="5" id="KW-0378">Hydrolase</keyword>
<dbReference type="SUPFAM" id="SSF54001">
    <property type="entry name" value="Cysteine proteinases"/>
    <property type="match status" value="1"/>
</dbReference>
<accession>A0A813HQW6</accession>
<proteinExistence type="inferred from homology"/>
<dbReference type="Gene3D" id="3.30.559.30">
    <property type="entry name" value="Nonribosomal peptide synthetase, condensation domain"/>
    <property type="match status" value="1"/>
</dbReference>
<evidence type="ECO:0000256" key="5">
    <source>
        <dbReference type="ARBA" id="ARBA00022801"/>
    </source>
</evidence>
<evidence type="ECO:0000313" key="11">
    <source>
        <dbReference type="Proteomes" id="UP000654075"/>
    </source>
</evidence>
<dbReference type="PANTHER" id="PTHR24330:SF19">
    <property type="entry name" value="MEDIATOR OF RNA POLYMERASE II TRANSCRIPTION SUBUNIT 29"/>
    <property type="match status" value="1"/>
</dbReference>
<dbReference type="GO" id="GO:0008234">
    <property type="term" value="F:cysteine-type peptidase activity"/>
    <property type="evidence" value="ECO:0007669"/>
    <property type="project" value="InterPro"/>
</dbReference>
<keyword evidence="4" id="KW-0645">Protease</keyword>
<dbReference type="InterPro" id="IPR031337">
    <property type="entry name" value="KDPG/KHG_AS_1"/>
</dbReference>
<feature type="transmembrane region" description="Helical" evidence="7">
    <location>
        <begin position="25"/>
        <end position="45"/>
    </location>
</feature>
<organism evidence="10 11">
    <name type="scientific">Polarella glacialis</name>
    <name type="common">Dinoflagellate</name>
    <dbReference type="NCBI Taxonomy" id="89957"/>
    <lineage>
        <taxon>Eukaryota</taxon>
        <taxon>Sar</taxon>
        <taxon>Alveolata</taxon>
        <taxon>Dinophyceae</taxon>
        <taxon>Suessiales</taxon>
        <taxon>Suessiaceae</taxon>
        <taxon>Polarella</taxon>
    </lineage>
</organism>
<dbReference type="SUPFAM" id="SSF81995">
    <property type="entry name" value="beta-sandwich domain of Sec23/24"/>
    <property type="match status" value="1"/>
</dbReference>
<evidence type="ECO:0000256" key="2">
    <source>
        <dbReference type="ARBA" id="ARBA00022450"/>
    </source>
</evidence>
<evidence type="ECO:0000259" key="8">
    <source>
        <dbReference type="PROSITE" id="PS50075"/>
    </source>
</evidence>
<dbReference type="Pfam" id="PF00550">
    <property type="entry name" value="PP-binding"/>
    <property type="match status" value="1"/>
</dbReference>
<keyword evidence="3" id="KW-0597">Phosphoprotein</keyword>
<feature type="region of interest" description="Disordered" evidence="6">
    <location>
        <begin position="1696"/>
        <end position="1715"/>
    </location>
</feature>
<feature type="region of interest" description="Disordered" evidence="6">
    <location>
        <begin position="1820"/>
        <end position="1841"/>
    </location>
</feature>
<dbReference type="InterPro" id="IPR052145">
    <property type="entry name" value="Mediator/Homeobox_domain"/>
</dbReference>
<keyword evidence="2" id="KW-0596">Phosphopantetheine</keyword>
<dbReference type="Proteomes" id="UP000654075">
    <property type="component" value="Unassembled WGS sequence"/>
</dbReference>
<dbReference type="Gene3D" id="3.30.559.10">
    <property type="entry name" value="Chloramphenicol acetyltransferase-like domain"/>
    <property type="match status" value="1"/>
</dbReference>